<keyword evidence="2" id="KW-0238">DNA-binding</keyword>
<dbReference type="AlphaFoldDB" id="O59372"/>
<evidence type="ECO:0000313" key="6">
    <source>
        <dbReference type="EMBL" id="BAA30858.1"/>
    </source>
</evidence>
<evidence type="ECO:0000256" key="4">
    <source>
        <dbReference type="SAM" id="Coils"/>
    </source>
</evidence>
<reference evidence="6 7" key="1">
    <citation type="journal article" date="1998" name="DNA Res.">
        <title>Complete sequence and gene organization of the genome of a hyper-thermophilic archaebacterium, Pyrococcus horikoshii OT3.</title>
        <authorList>
            <person name="Kawarabayasi Y."/>
            <person name="Sawada M."/>
            <person name="Horikawa H."/>
            <person name="Haikawa Y."/>
            <person name="Hino Y."/>
            <person name="Yamamoto S."/>
            <person name="Sekine M."/>
            <person name="Baba S."/>
            <person name="Kosugi H."/>
            <person name="Hosoyama A."/>
            <person name="Nagai Y."/>
            <person name="Sakai M."/>
            <person name="Ogura K."/>
            <person name="Otuka R."/>
            <person name="Nakazawa H."/>
            <person name="Takamiya M."/>
            <person name="Ohfuku Y."/>
            <person name="Funahashi T."/>
            <person name="Tanaka T."/>
            <person name="Kudoh Y."/>
            <person name="Yamazaki J."/>
            <person name="Kushida N."/>
            <person name="Oguchi A."/>
            <person name="Aoki K."/>
            <person name="Nakamura Y."/>
            <person name="Robb T.F."/>
            <person name="Horikoshi K."/>
            <person name="Masuchi Y."/>
            <person name="Shizuya H."/>
            <person name="Kikuchi H."/>
        </authorList>
    </citation>
    <scope>NUCLEOTIDE SEQUENCE [LARGE SCALE GENOMIC DNA]</scope>
    <source>
        <strain evidence="7">ATCC 700860 / DSM 12428 / JCM 9974 / NBRC 100139 / OT-3</strain>
    </source>
</reference>
<dbReference type="GO" id="GO:0003677">
    <property type="term" value="F:DNA binding"/>
    <property type="evidence" value="ECO:0007669"/>
    <property type="project" value="UniProtKB-KW"/>
</dbReference>
<keyword evidence="4" id="KW-0175">Coiled coil</keyword>
<proteinExistence type="predicted"/>
<dbReference type="Gene3D" id="6.10.250.680">
    <property type="match status" value="1"/>
</dbReference>
<sequence length="253" mass="29844">MTMAILTFTSASLISFRSSLTFIILKFTENVFKSFSNSMLENAEIIKGGEREMGEELSKLLDVLGNETRRRILFLLTKRPYFVSELSQELGVGQKAVLEHLRILEEAGLIESRIEKIPRGRPRKYYMIKRGLRLEILLTPTLFGSEMYEPREIRKSPEYEQARELIKSVEPIDIKMKELAEFLHELDDRIKELIEEKRELEEVKILVETYIENVMRRISEENKEIVKKVFKDIEEILPPEYAKRIKEKFIENI</sequence>
<evidence type="ECO:0000256" key="3">
    <source>
        <dbReference type="ARBA" id="ARBA00023163"/>
    </source>
</evidence>
<dbReference type="PIR" id="C71183">
    <property type="entry name" value="C71183"/>
</dbReference>
<evidence type="ECO:0000313" key="7">
    <source>
        <dbReference type="Proteomes" id="UP000000752"/>
    </source>
</evidence>
<dbReference type="PROSITE" id="PS50987">
    <property type="entry name" value="HTH_ARSR_2"/>
    <property type="match status" value="1"/>
</dbReference>
<dbReference type="EnsemblBacteria" id="BAA30858">
    <property type="protein sequence ID" value="BAA30858"/>
    <property type="gene ID" value="BAA30858"/>
</dbReference>
<feature type="domain" description="HTH arsR-type" evidence="5">
    <location>
        <begin position="49"/>
        <end position="143"/>
    </location>
</feature>
<keyword evidence="7" id="KW-1185">Reference proteome</keyword>
<dbReference type="InterPro" id="IPR001845">
    <property type="entry name" value="HTH_ArsR_DNA-bd_dom"/>
</dbReference>
<organism evidence="6 7">
    <name type="scientific">Pyrococcus horikoshii (strain ATCC 700860 / DSM 12428 / JCM 9974 / NBRC 100139 / OT-3)</name>
    <dbReference type="NCBI Taxonomy" id="70601"/>
    <lineage>
        <taxon>Archaea</taxon>
        <taxon>Methanobacteriati</taxon>
        <taxon>Methanobacteriota</taxon>
        <taxon>Thermococci</taxon>
        <taxon>Thermococcales</taxon>
        <taxon>Thermococcaceae</taxon>
        <taxon>Pyrococcus</taxon>
    </lineage>
</organism>
<keyword evidence="3" id="KW-0804">Transcription</keyword>
<dbReference type="InterPro" id="IPR011991">
    <property type="entry name" value="ArsR-like_HTH"/>
</dbReference>
<dbReference type="Proteomes" id="UP000000752">
    <property type="component" value="Chromosome"/>
</dbReference>
<dbReference type="SMART" id="SM00418">
    <property type="entry name" value="HTH_ARSR"/>
    <property type="match status" value="1"/>
</dbReference>
<dbReference type="Pfam" id="PF01022">
    <property type="entry name" value="HTH_5"/>
    <property type="match status" value="1"/>
</dbReference>
<dbReference type="KEGG" id="pho:PH1744"/>
<keyword evidence="1" id="KW-0805">Transcription regulation</keyword>
<gene>
    <name evidence="6" type="ordered locus">PH1744</name>
</gene>
<protein>
    <recommendedName>
        <fullName evidence="5">HTH arsR-type domain-containing protein</fullName>
    </recommendedName>
</protein>
<feature type="coiled-coil region" evidence="4">
    <location>
        <begin position="176"/>
        <end position="213"/>
    </location>
</feature>
<dbReference type="SUPFAM" id="SSF46785">
    <property type="entry name" value="Winged helix' DNA-binding domain"/>
    <property type="match status" value="1"/>
</dbReference>
<accession>O59372</accession>
<evidence type="ECO:0000256" key="2">
    <source>
        <dbReference type="ARBA" id="ARBA00023125"/>
    </source>
</evidence>
<dbReference type="InterPro" id="IPR051081">
    <property type="entry name" value="HTH_MetalResp_TranReg"/>
</dbReference>
<dbReference type="PANTHER" id="PTHR33154">
    <property type="entry name" value="TRANSCRIPTIONAL REGULATOR, ARSR FAMILY"/>
    <property type="match status" value="1"/>
</dbReference>
<dbReference type="STRING" id="70601.gene:9378741"/>
<dbReference type="CDD" id="cd00090">
    <property type="entry name" value="HTH_ARSR"/>
    <property type="match status" value="1"/>
</dbReference>
<dbReference type="Gene3D" id="1.10.10.10">
    <property type="entry name" value="Winged helix-like DNA-binding domain superfamily/Winged helix DNA-binding domain"/>
    <property type="match status" value="1"/>
</dbReference>
<dbReference type="InterPro" id="IPR036388">
    <property type="entry name" value="WH-like_DNA-bd_sf"/>
</dbReference>
<evidence type="ECO:0000256" key="1">
    <source>
        <dbReference type="ARBA" id="ARBA00023015"/>
    </source>
</evidence>
<evidence type="ECO:0000259" key="5">
    <source>
        <dbReference type="PROSITE" id="PS50987"/>
    </source>
</evidence>
<dbReference type="eggNOG" id="arCOG01684">
    <property type="taxonomic scope" value="Archaea"/>
</dbReference>
<name>O59372_PYRHO</name>
<dbReference type="EMBL" id="BA000001">
    <property type="protein sequence ID" value="BAA30858.1"/>
    <property type="molecule type" value="Genomic_DNA"/>
</dbReference>
<dbReference type="GO" id="GO:0003700">
    <property type="term" value="F:DNA-binding transcription factor activity"/>
    <property type="evidence" value="ECO:0007669"/>
    <property type="project" value="InterPro"/>
</dbReference>
<dbReference type="PANTHER" id="PTHR33154:SF33">
    <property type="entry name" value="TRANSCRIPTIONAL REPRESSOR SDPR"/>
    <property type="match status" value="1"/>
</dbReference>
<dbReference type="InterPro" id="IPR036390">
    <property type="entry name" value="WH_DNA-bd_sf"/>
</dbReference>